<feature type="region of interest" description="Disordered" evidence="2">
    <location>
        <begin position="180"/>
        <end position="207"/>
    </location>
</feature>
<dbReference type="PANTHER" id="PTHR47331">
    <property type="entry name" value="PHD-TYPE DOMAIN-CONTAINING PROTEIN"/>
    <property type="match status" value="1"/>
</dbReference>
<dbReference type="InterPro" id="IPR043502">
    <property type="entry name" value="DNA/RNA_pol_sf"/>
</dbReference>
<evidence type="ECO:0000256" key="2">
    <source>
        <dbReference type="SAM" id="MobiDB-lite"/>
    </source>
</evidence>
<name>A0ABM3K2Z5_BACDO</name>
<dbReference type="RefSeq" id="XP_049315846.1">
    <property type="nucleotide sequence ID" value="XM_049459889.1"/>
</dbReference>
<organism evidence="4 5">
    <name type="scientific">Bactrocera dorsalis</name>
    <name type="common">Oriental fruit fly</name>
    <name type="synonym">Dacus dorsalis</name>
    <dbReference type="NCBI Taxonomy" id="27457"/>
    <lineage>
        <taxon>Eukaryota</taxon>
        <taxon>Metazoa</taxon>
        <taxon>Ecdysozoa</taxon>
        <taxon>Arthropoda</taxon>
        <taxon>Hexapoda</taxon>
        <taxon>Insecta</taxon>
        <taxon>Pterygota</taxon>
        <taxon>Neoptera</taxon>
        <taxon>Endopterygota</taxon>
        <taxon>Diptera</taxon>
        <taxon>Brachycera</taxon>
        <taxon>Muscomorpha</taxon>
        <taxon>Tephritoidea</taxon>
        <taxon>Tephritidae</taxon>
        <taxon>Bactrocera</taxon>
        <taxon>Bactrocera</taxon>
    </lineage>
</organism>
<dbReference type="CDD" id="cd00303">
    <property type="entry name" value="retropepsin_like"/>
    <property type="match status" value="1"/>
</dbReference>
<accession>A0ABM3K2Z5</accession>
<dbReference type="GeneID" id="125779249"/>
<keyword evidence="4" id="KW-1185">Reference proteome</keyword>
<evidence type="ECO:0000259" key="3">
    <source>
        <dbReference type="PROSITE" id="PS50175"/>
    </source>
</evidence>
<dbReference type="PROSITE" id="PS50175">
    <property type="entry name" value="ASP_PROT_RETROV"/>
    <property type="match status" value="1"/>
</dbReference>
<keyword evidence="1" id="KW-0378">Hydrolase</keyword>
<sequence length="1030" mass="115035">MSDNENFEALNPECKDSDVQSVKSTQSHKSTVLSAPTLNVSVTSGRQSPVHSDVDETGSVKSTRSSKRAQSPARLPDELVLKARSQINRVKALTLHFKQINNFRDKDSSAINNSALNALALIGQSTDNWDCLLVYSTIKQLSSRTGELWESSVSNQATYPTYTQLKDFISQRARTLENTESACQQSTASPSSNQQNPKNSLHATARKTATQPAQQDSCYQCDCCFGAHFITSCQKFRTLSPQDRHEVVIQRHICKNCMGRHNLASCKSSARCKICNRNHHSMLHEAATATTSNNSCQSNHSIQSSLNSATHSSTAITLLATAKALIITPIQQINVRILIDSGSEISLVSEHLITQASIKRRHSSVTITGIGGKNVITSKGSADLILKASHSDTTVQIVAQILPILTVRSPSSRTSSELWTNPHHIKLADPSFFLPQPVDIIIGADFFGRIIKPNIIRYPSITSIAQLSIFGWLIIGPAALTSIQQPRLSLITTSNTRQESNLDELLTRFWIQEEVPEQSVSELTPEEEQCETHFKTTHQRDQSGGYIVRLPVISEKLNLGNSYNSAHRRLQQISKKLNTNQEYKQLYTEFMQVYEVMGHMTAVSNTPTSLNTDNDIESADFTNEMTLAHDTSVSGGLRVANGESAVKCHQRTQSVYYLPHHGVLRPDSVSTKLRVVFDGSCVTSSGKSLNDFLHIGAKIQLDITDVLLYVRQHQYIVSTDIEKMFRKINVHPDDWDLQRILWFNNNEEIMSYHLTTVTYGTRSAPFLDVRVLQQLVEDEGKNYPLAVPALKYGRYVDDIFGGADNTSELKAIANQLKQICTAGGFPLAKWQSSSEEVLNFISPAGACDEPHQLGDCTSKLLGLYWHNLRFIMKRHSDNQNKSSKRSILSEVAQIFDPLGFLSPLTIKAKMLLQELWLQKIGWDHQVPSKVLQSWQSLQLELQQIDTLNIPRWINTSKVTNYGSPHAEASATLFTQTASQHFLVQMPHSKNYSLKDHQKAHQSLHSYWMTALSANSIHLQHRTWAASGKQR</sequence>
<proteinExistence type="predicted"/>
<evidence type="ECO:0000256" key="1">
    <source>
        <dbReference type="ARBA" id="ARBA00022801"/>
    </source>
</evidence>
<protein>
    <submittedName>
        <fullName evidence="5">Uncharacterized protein LOC125779249</fullName>
    </submittedName>
</protein>
<dbReference type="Pfam" id="PF05380">
    <property type="entry name" value="Peptidase_A17"/>
    <property type="match status" value="1"/>
</dbReference>
<feature type="compositionally biased region" description="Low complexity" evidence="2">
    <location>
        <begin position="189"/>
        <end position="200"/>
    </location>
</feature>
<dbReference type="PANTHER" id="PTHR47331:SF4">
    <property type="entry name" value="PEPTIDASE S1 DOMAIN-CONTAINING PROTEIN"/>
    <property type="match status" value="1"/>
</dbReference>
<dbReference type="Gene3D" id="3.30.70.270">
    <property type="match status" value="1"/>
</dbReference>
<dbReference type="Proteomes" id="UP001652620">
    <property type="component" value="Chromosome 6"/>
</dbReference>
<evidence type="ECO:0000313" key="5">
    <source>
        <dbReference type="RefSeq" id="XP_049315846.1"/>
    </source>
</evidence>
<feature type="region of interest" description="Disordered" evidence="2">
    <location>
        <begin position="1"/>
        <end position="75"/>
    </location>
</feature>
<feature type="domain" description="Peptidase A2" evidence="3">
    <location>
        <begin position="335"/>
        <end position="372"/>
    </location>
</feature>
<dbReference type="InterPro" id="IPR021109">
    <property type="entry name" value="Peptidase_aspartic_dom_sf"/>
</dbReference>
<dbReference type="Pfam" id="PF00078">
    <property type="entry name" value="RVT_1"/>
    <property type="match status" value="1"/>
</dbReference>
<evidence type="ECO:0000313" key="4">
    <source>
        <dbReference type="Proteomes" id="UP001652620"/>
    </source>
</evidence>
<dbReference type="SUPFAM" id="SSF56672">
    <property type="entry name" value="DNA/RNA polymerases"/>
    <property type="match status" value="1"/>
</dbReference>
<dbReference type="Gene3D" id="2.40.70.10">
    <property type="entry name" value="Acid Proteases"/>
    <property type="match status" value="1"/>
</dbReference>
<dbReference type="InterPro" id="IPR000477">
    <property type="entry name" value="RT_dom"/>
</dbReference>
<reference evidence="5" key="1">
    <citation type="submission" date="2025-08" db="UniProtKB">
        <authorList>
            <consortium name="RefSeq"/>
        </authorList>
    </citation>
    <scope>IDENTIFICATION</scope>
    <source>
        <tissue evidence="5">Adult</tissue>
    </source>
</reference>
<dbReference type="Gene3D" id="3.10.10.10">
    <property type="entry name" value="HIV Type 1 Reverse Transcriptase, subunit A, domain 1"/>
    <property type="match status" value="1"/>
</dbReference>
<feature type="compositionally biased region" description="Polar residues" evidence="2">
    <location>
        <begin position="19"/>
        <end position="50"/>
    </location>
</feature>
<gene>
    <name evidence="5" type="primary">LOC125779249</name>
</gene>
<dbReference type="InterPro" id="IPR008042">
    <property type="entry name" value="Retrotrans_Pao"/>
</dbReference>
<dbReference type="InterPro" id="IPR043128">
    <property type="entry name" value="Rev_trsase/Diguanyl_cyclase"/>
</dbReference>
<dbReference type="InterPro" id="IPR001995">
    <property type="entry name" value="Peptidase_A2_cat"/>
</dbReference>